<evidence type="ECO:0000313" key="3">
    <source>
        <dbReference type="RefSeq" id="XP_053060321.1"/>
    </source>
</evidence>
<reference evidence="3" key="1">
    <citation type="submission" date="2025-08" db="UniProtKB">
        <authorList>
            <consortium name="RefSeq"/>
        </authorList>
    </citation>
    <scope>IDENTIFICATION</scope>
    <source>
        <tissue evidence="3">Blood</tissue>
    </source>
</reference>
<dbReference type="GeneID" id="128312038"/>
<dbReference type="Proteomes" id="UP001652583">
    <property type="component" value="Chromosome D4"/>
</dbReference>
<feature type="region of interest" description="Disordered" evidence="1">
    <location>
        <begin position="1"/>
        <end position="216"/>
    </location>
</feature>
<proteinExistence type="predicted"/>
<keyword evidence="2" id="KW-1185">Reference proteome</keyword>
<protein>
    <submittedName>
        <fullName evidence="3">Uncharacterized protein LOC128312038</fullName>
    </submittedName>
</protein>
<organism evidence="2 3">
    <name type="scientific">Acinonyx jubatus</name>
    <name type="common">Cheetah</name>
    <dbReference type="NCBI Taxonomy" id="32536"/>
    <lineage>
        <taxon>Eukaryota</taxon>
        <taxon>Metazoa</taxon>
        <taxon>Chordata</taxon>
        <taxon>Craniata</taxon>
        <taxon>Vertebrata</taxon>
        <taxon>Euteleostomi</taxon>
        <taxon>Mammalia</taxon>
        <taxon>Eutheria</taxon>
        <taxon>Laurasiatheria</taxon>
        <taxon>Carnivora</taxon>
        <taxon>Feliformia</taxon>
        <taxon>Felidae</taxon>
        <taxon>Felinae</taxon>
        <taxon>Acinonyx</taxon>
    </lineage>
</organism>
<gene>
    <name evidence="3" type="primary">LOC128312038</name>
</gene>
<feature type="compositionally biased region" description="Polar residues" evidence="1">
    <location>
        <begin position="77"/>
        <end position="89"/>
    </location>
</feature>
<evidence type="ECO:0000256" key="1">
    <source>
        <dbReference type="SAM" id="MobiDB-lite"/>
    </source>
</evidence>
<evidence type="ECO:0000313" key="2">
    <source>
        <dbReference type="Proteomes" id="UP001652583"/>
    </source>
</evidence>
<name>A0ABM3NLJ9_ACIJB</name>
<accession>A0ABM3NLJ9</accession>
<sequence length="240" mass="25248">MSRDPGSRSRPLPHPKRPSSSPAKARGWPALPPAPRGPAVPQALHLSRLEPEQPSGAWIRALEPLREDRNKAGTGDGWSTRTGPGSQTAVGKGRGDASEAPPPKPSSLSIQSPGPGMAPGAVADQTPDTAGRRHRITGAGLEVRIGSLDESIRRAGRGHVPWSPLRDLSGYRPHLNNSSDRRPSLDLPGNPAPGGSDDLLCSTEETEATSSSQAGAWESMLAWGQIPSPRAPSTSRVPWL</sequence>
<dbReference type="RefSeq" id="XP_053060321.1">
    <property type="nucleotide sequence ID" value="XM_053204346.1"/>
</dbReference>